<keyword evidence="3" id="KW-1185">Reference proteome</keyword>
<dbReference type="Pfam" id="PF03372">
    <property type="entry name" value="Exo_endo_phos"/>
    <property type="match status" value="1"/>
</dbReference>
<dbReference type="RefSeq" id="WP_085804608.1">
    <property type="nucleotide sequence ID" value="NZ_FWFX01000002.1"/>
</dbReference>
<dbReference type="GO" id="GO:0004527">
    <property type="term" value="F:exonuclease activity"/>
    <property type="evidence" value="ECO:0007669"/>
    <property type="project" value="UniProtKB-KW"/>
</dbReference>
<evidence type="ECO:0000313" key="3">
    <source>
        <dbReference type="Proteomes" id="UP000193061"/>
    </source>
</evidence>
<dbReference type="InterPro" id="IPR036691">
    <property type="entry name" value="Endo/exonu/phosph_ase_sf"/>
</dbReference>
<keyword evidence="2" id="KW-0255">Endonuclease</keyword>
<proteinExistence type="predicted"/>
<dbReference type="PANTHER" id="PTHR42834:SF1">
    <property type="entry name" value="ENDONUCLEASE_EXONUCLEASE_PHOSPHATASE FAMILY PROTEIN (AFU_ORTHOLOGUE AFUA_3G09210)"/>
    <property type="match status" value="1"/>
</dbReference>
<dbReference type="EMBL" id="FWFX01000002">
    <property type="protein sequence ID" value="SLN26035.1"/>
    <property type="molecule type" value="Genomic_DNA"/>
</dbReference>
<dbReference type="Proteomes" id="UP000193061">
    <property type="component" value="Unassembled WGS sequence"/>
</dbReference>
<accession>A0A1X6YMV4</accession>
<dbReference type="PANTHER" id="PTHR42834">
    <property type="entry name" value="ENDONUCLEASE/EXONUCLEASE/PHOSPHATASE FAMILY PROTEIN (AFU_ORTHOLOGUE AFUA_3G09210)"/>
    <property type="match status" value="1"/>
</dbReference>
<dbReference type="InterPro" id="IPR005135">
    <property type="entry name" value="Endo/exonuclease/phosphatase"/>
</dbReference>
<name>A0A1X6YMV4_9RHOB</name>
<gene>
    <name evidence="2" type="ORF">ROA7450_01086</name>
</gene>
<dbReference type="AlphaFoldDB" id="A0A1X6YMV4"/>
<organism evidence="2 3">
    <name type="scientific">Roseovarius albus</name>
    <dbReference type="NCBI Taxonomy" id="1247867"/>
    <lineage>
        <taxon>Bacteria</taxon>
        <taxon>Pseudomonadati</taxon>
        <taxon>Pseudomonadota</taxon>
        <taxon>Alphaproteobacteria</taxon>
        <taxon>Rhodobacterales</taxon>
        <taxon>Roseobacteraceae</taxon>
        <taxon>Roseovarius</taxon>
    </lineage>
</organism>
<dbReference type="OrthoDB" id="6199360at2"/>
<keyword evidence="2" id="KW-0378">Hydrolase</keyword>
<evidence type="ECO:0000259" key="1">
    <source>
        <dbReference type="Pfam" id="PF03372"/>
    </source>
</evidence>
<protein>
    <submittedName>
        <fullName evidence="2">Endonuclease/Exonuclease/phosphatase family protein</fullName>
    </submittedName>
</protein>
<sequence>MFRLMSYNIEWFTKCFEDDNSLKTTTKITERIDAIATVISTIDPDVIGITEAPNTTTTTGQRSTVTALENFAAAKGLRQRKAMIGFPSAGQQEIAILFDPNKASVAHDPGGQSGTVKNPPFNEAFNYDTNGDGIREIYKHFRPPLEAQITRTDGGADFWMMVVHAKSKGIFNAMDRIHFDRTSERNRRKLFAECGSIRSRVDQWLEQDRPTVVMGDINDGPGFDFYEEKFGRSAVELLMGDIFEPDNILRNHVGRPVWGNRGWMPSTTRFKDEFTGDRVDAIIDHILASHHLQPTQNAGLVWNPNETAQASSIRTALNTASDHYPVTLEIS</sequence>
<feature type="domain" description="Endonuclease/exonuclease/phosphatase" evidence="1">
    <location>
        <begin position="5"/>
        <end position="323"/>
    </location>
</feature>
<dbReference type="GO" id="GO:0004519">
    <property type="term" value="F:endonuclease activity"/>
    <property type="evidence" value="ECO:0007669"/>
    <property type="project" value="UniProtKB-KW"/>
</dbReference>
<keyword evidence="2" id="KW-0269">Exonuclease</keyword>
<keyword evidence="2" id="KW-0540">Nuclease</keyword>
<evidence type="ECO:0000313" key="2">
    <source>
        <dbReference type="EMBL" id="SLN26035.1"/>
    </source>
</evidence>
<reference evidence="2 3" key="1">
    <citation type="submission" date="2017-03" db="EMBL/GenBank/DDBJ databases">
        <authorList>
            <person name="Afonso C.L."/>
            <person name="Miller P.J."/>
            <person name="Scott M.A."/>
            <person name="Spackman E."/>
            <person name="Goraichik I."/>
            <person name="Dimitrov K.M."/>
            <person name="Suarez D.L."/>
            <person name="Swayne D.E."/>
        </authorList>
    </citation>
    <scope>NUCLEOTIDE SEQUENCE [LARGE SCALE GENOMIC DNA]</scope>
    <source>
        <strain evidence="2 3">CECT 7450</strain>
    </source>
</reference>
<dbReference type="SUPFAM" id="SSF56219">
    <property type="entry name" value="DNase I-like"/>
    <property type="match status" value="1"/>
</dbReference>
<dbReference type="Gene3D" id="3.60.10.10">
    <property type="entry name" value="Endonuclease/exonuclease/phosphatase"/>
    <property type="match status" value="1"/>
</dbReference>